<keyword evidence="3" id="KW-1185">Reference proteome</keyword>
<evidence type="ECO:0000313" key="2">
    <source>
        <dbReference type="EMBL" id="KAF6136769.1"/>
    </source>
</evidence>
<organism evidence="2 3">
    <name type="scientific">Kingdonia uniflora</name>
    <dbReference type="NCBI Taxonomy" id="39325"/>
    <lineage>
        <taxon>Eukaryota</taxon>
        <taxon>Viridiplantae</taxon>
        <taxon>Streptophyta</taxon>
        <taxon>Embryophyta</taxon>
        <taxon>Tracheophyta</taxon>
        <taxon>Spermatophyta</taxon>
        <taxon>Magnoliopsida</taxon>
        <taxon>Ranunculales</taxon>
        <taxon>Circaeasteraceae</taxon>
        <taxon>Kingdonia</taxon>
    </lineage>
</organism>
<dbReference type="AlphaFoldDB" id="A0A7J7L2F6"/>
<sequence length="173" mass="19284">MKKAIWLLPDMDSIGNWYKPGEIWLEKDLILPYVSNVEICYAKCLSGSESSITTLLFFCGRLKRNAGEKIRAKLMAELDGDNGVVIEEGTAGGGCITIVISDELELLFEGILDYRKIVMFVSSSGAIQLGWLMAFLKNIGLKKIREMRVNLAKYAKHFLYSSPAQPLGLEDLT</sequence>
<proteinExistence type="predicted"/>
<reference evidence="2 3" key="1">
    <citation type="journal article" date="2020" name="IScience">
        <title>Genome Sequencing of the Endangered Kingdonia uniflora (Circaeasteraceae, Ranunculales) Reveals Potential Mechanisms of Evolutionary Specialization.</title>
        <authorList>
            <person name="Sun Y."/>
            <person name="Deng T."/>
            <person name="Zhang A."/>
            <person name="Moore M.J."/>
            <person name="Landis J.B."/>
            <person name="Lin N."/>
            <person name="Zhang H."/>
            <person name="Zhang X."/>
            <person name="Huang J."/>
            <person name="Zhang X."/>
            <person name="Sun H."/>
            <person name="Wang H."/>
        </authorList>
    </citation>
    <scope>NUCLEOTIDE SEQUENCE [LARGE SCALE GENOMIC DNA]</scope>
    <source>
        <strain evidence="2">TB1705</strain>
        <tissue evidence="2">Leaf</tissue>
    </source>
</reference>
<accession>A0A7J7L2F6</accession>
<comment type="caution">
    <text evidence="2">The sequence shown here is derived from an EMBL/GenBank/DDBJ whole genome shotgun (WGS) entry which is preliminary data.</text>
</comment>
<dbReference type="EMBL" id="JACGCM010002681">
    <property type="protein sequence ID" value="KAF6136769.1"/>
    <property type="molecule type" value="Genomic_DNA"/>
</dbReference>
<feature type="transmembrane region" description="Helical" evidence="1">
    <location>
        <begin position="117"/>
        <end position="136"/>
    </location>
</feature>
<keyword evidence="1" id="KW-0472">Membrane</keyword>
<dbReference type="Proteomes" id="UP000541444">
    <property type="component" value="Unassembled WGS sequence"/>
</dbReference>
<gene>
    <name evidence="2" type="ORF">GIB67_020091</name>
</gene>
<evidence type="ECO:0000313" key="3">
    <source>
        <dbReference type="Proteomes" id="UP000541444"/>
    </source>
</evidence>
<keyword evidence="1" id="KW-1133">Transmembrane helix</keyword>
<dbReference type="OrthoDB" id="1921981at2759"/>
<protein>
    <submittedName>
        <fullName evidence="2">Uncharacterized protein</fullName>
    </submittedName>
</protein>
<name>A0A7J7L2F6_9MAGN</name>
<evidence type="ECO:0000256" key="1">
    <source>
        <dbReference type="SAM" id="Phobius"/>
    </source>
</evidence>
<keyword evidence="1" id="KW-0812">Transmembrane</keyword>